<dbReference type="GO" id="GO:0006355">
    <property type="term" value="P:regulation of DNA-templated transcription"/>
    <property type="evidence" value="ECO:0007669"/>
    <property type="project" value="InterPro"/>
</dbReference>
<keyword evidence="8" id="KW-1185">Reference proteome</keyword>
<keyword evidence="1" id="KW-0805">Transcription regulation</keyword>
<dbReference type="OrthoDB" id="3799178at2"/>
<dbReference type="Proteomes" id="UP000533017">
    <property type="component" value="Unassembled WGS sequence"/>
</dbReference>
<dbReference type="PANTHER" id="PTHR35807">
    <property type="entry name" value="TRANSCRIPTIONAL REGULATOR REDD-RELATED"/>
    <property type="match status" value="1"/>
</dbReference>
<dbReference type="SUPFAM" id="SSF46894">
    <property type="entry name" value="C-terminal effector domain of the bipartite response regulators"/>
    <property type="match status" value="1"/>
</dbReference>
<feature type="compositionally biased region" description="Low complexity" evidence="3">
    <location>
        <begin position="1164"/>
        <end position="1178"/>
    </location>
</feature>
<dbReference type="InterPro" id="IPR036388">
    <property type="entry name" value="WH-like_DNA-bd_sf"/>
</dbReference>
<dbReference type="SUPFAM" id="SSF52540">
    <property type="entry name" value="P-loop containing nucleoside triphosphate hydrolases"/>
    <property type="match status" value="1"/>
</dbReference>
<feature type="compositionally biased region" description="Gly residues" evidence="3">
    <location>
        <begin position="784"/>
        <end position="798"/>
    </location>
</feature>
<feature type="domain" description="Bacterial transcriptional activator" evidence="4">
    <location>
        <begin position="111"/>
        <end position="256"/>
    </location>
</feature>
<dbReference type="PANTHER" id="PTHR35807:SF1">
    <property type="entry name" value="TRANSCRIPTIONAL REGULATOR REDD"/>
    <property type="match status" value="1"/>
</dbReference>
<evidence type="ECO:0000256" key="3">
    <source>
        <dbReference type="SAM" id="MobiDB-lite"/>
    </source>
</evidence>
<proteinExistence type="predicted"/>
<evidence type="ECO:0000313" key="7">
    <source>
        <dbReference type="Proteomes" id="UP000199052"/>
    </source>
</evidence>
<dbReference type="Pfam" id="PF03704">
    <property type="entry name" value="BTAD"/>
    <property type="match status" value="1"/>
</dbReference>
<dbReference type="STRING" id="504797.SAMN05421678_108204"/>
<dbReference type="GO" id="GO:0003677">
    <property type="term" value="F:DNA binding"/>
    <property type="evidence" value="ECO:0007669"/>
    <property type="project" value="UniProtKB-KW"/>
</dbReference>
<dbReference type="EMBL" id="FOOI01000008">
    <property type="protein sequence ID" value="SFG77194.1"/>
    <property type="molecule type" value="Genomic_DNA"/>
</dbReference>
<dbReference type="InterPro" id="IPR027417">
    <property type="entry name" value="P-loop_NTPase"/>
</dbReference>
<dbReference type="Proteomes" id="UP000199052">
    <property type="component" value="Unassembled WGS sequence"/>
</dbReference>
<evidence type="ECO:0000256" key="2">
    <source>
        <dbReference type="ARBA" id="ARBA00023163"/>
    </source>
</evidence>
<dbReference type="InterPro" id="IPR005158">
    <property type="entry name" value="BTAD"/>
</dbReference>
<evidence type="ECO:0000313" key="5">
    <source>
        <dbReference type="EMBL" id="NYH86618.1"/>
    </source>
</evidence>
<dbReference type="InterPro" id="IPR016032">
    <property type="entry name" value="Sig_transdc_resp-reg_C-effctor"/>
</dbReference>
<organism evidence="6 7">
    <name type="scientific">Actinopolymorpha cephalotaxi</name>
    <dbReference type="NCBI Taxonomy" id="504797"/>
    <lineage>
        <taxon>Bacteria</taxon>
        <taxon>Bacillati</taxon>
        <taxon>Actinomycetota</taxon>
        <taxon>Actinomycetes</taxon>
        <taxon>Propionibacteriales</taxon>
        <taxon>Actinopolymorphaceae</taxon>
        <taxon>Actinopolymorpha</taxon>
    </lineage>
</organism>
<dbReference type="Gene3D" id="1.10.10.10">
    <property type="entry name" value="Winged helix-like DNA-binding domain superfamily/Winged helix DNA-binding domain"/>
    <property type="match status" value="1"/>
</dbReference>
<reference evidence="5 8" key="2">
    <citation type="submission" date="2020-07" db="EMBL/GenBank/DDBJ databases">
        <title>Sequencing the genomes of 1000 actinobacteria strains.</title>
        <authorList>
            <person name="Klenk H.-P."/>
        </authorList>
    </citation>
    <scope>NUCLEOTIDE SEQUENCE [LARGE SCALE GENOMIC DNA]</scope>
    <source>
        <strain evidence="5 8">DSM 45117</strain>
    </source>
</reference>
<dbReference type="SUPFAM" id="SSF48452">
    <property type="entry name" value="TPR-like"/>
    <property type="match status" value="1"/>
</dbReference>
<evidence type="ECO:0000256" key="1">
    <source>
        <dbReference type="ARBA" id="ARBA00023015"/>
    </source>
</evidence>
<dbReference type="InterPro" id="IPR051677">
    <property type="entry name" value="AfsR-DnrI-RedD_regulator"/>
</dbReference>
<keyword evidence="2" id="KW-0804">Transcription</keyword>
<evidence type="ECO:0000313" key="8">
    <source>
        <dbReference type="Proteomes" id="UP000533017"/>
    </source>
</evidence>
<evidence type="ECO:0000313" key="6">
    <source>
        <dbReference type="EMBL" id="SFG77194.1"/>
    </source>
</evidence>
<protein>
    <submittedName>
        <fullName evidence="5">DNA-binding SARP family transcriptional activator</fullName>
    </submittedName>
    <submittedName>
        <fullName evidence="6">Transcriptional regulatory protein, C terminal</fullName>
    </submittedName>
</protein>
<gene>
    <name evidence="5" type="ORF">FHR37_005469</name>
    <name evidence="6" type="ORF">SAMN05421678_108204</name>
</gene>
<keyword evidence="5" id="KW-0238">DNA-binding</keyword>
<dbReference type="InterPro" id="IPR011990">
    <property type="entry name" value="TPR-like_helical_dom_sf"/>
</dbReference>
<sequence>MGTGLLDSGDVGLDRIEVRLLGPLRVRRPDGSIVASGAWRTGKTTDLLRLLALNAGEPVPAMTLTETLWPTVDESRARASLRTAASQIRKAMGVDCVGRRSGGLVLLDAWVDSVAFTGLAADAARAYREGRHADCLTVTREAEALYVDDFRAYDVDSVWASEHRERLAVTYLSLLSDAADAAVALGWMHDAVEFASRVLATDSWSERAYRALMYGYGGLGQTAQALRAFERCRAVLAEELGADPSPQTRAVHLHLLSADPVTHTECPFVGRTAESRWLGDIVRSTVGNGLPSIVHLGGEPGVGRSALVAEVCRALDVRLIRADGDGPNPGRAGRADRADLVDRVLMSLDQRPDGGEPPERLAATMSRSAPTVVLVRESEDTPPVYRNALCRAVLRATGPVVVVLVSGTGKDTCELLYVHRGGTEVDRVHRLDLPPLDATELTELAEGLLAGTPTEPLVAELLAVSGGLPGRAMATLNTWSRRGRIVSTPDGLALMPVRERGASTMPDLDDVAVRTDDGQGDIGSAPQSVLARAFDQLDAESLTVLQYAALLERPLTPELLVPLLRPDDQATDTTIAAGIAAGTTAGTSAYPSGGRAATDVGHATDAAVERGRMQARLDRLVDLGLLVRDYRGAVAFRDPLRRSAVRYWLRPTVRRRLHGRIAAHAPIPTGDRVHHWLAAGEPQLAYLAAVDAANEAVAEDLPDQARDFLLRARALGPADSDALDRADLDERIADAEAAIGRREEARETYASALRIARAHDLPVESRLVRKLRTLDDAPGRDAGMSGGSGLIAPGGPGGADRSVQHLPAPPPAGGNGEFGVEPGSPPTADAERVLRAAVEDADQAAAADAGAHARLLFARIVAFPRRRLHQGRHLAREALALATRPDLRAQALLIANLPDVVLGSPSIVERPLAEAAELAAGEGIHPSLLGRINLLRCLAAHDAGSPAFEPMWAEYLTAYPRPEDDPSFGWARVRIHTERGDLEAAQVADRVDLPAASGPLITQLHASARADLLIALGHLDEAAAITQTLLDRATEDGCILMVPEAAARLVVLRSPTDLRAAHQYFDLLDWAIGSEGDLARESCWRLLARAAIRSADGRPAAAAGASALAAHVAESAGLVMLAARAQLDRARHLAAAGSWVDARLAAAAAGRAFRSAGLEHLARAADSATSSAPRTSAAGERPVG</sequence>
<evidence type="ECO:0000259" key="4">
    <source>
        <dbReference type="SMART" id="SM01043"/>
    </source>
</evidence>
<dbReference type="RefSeq" id="WP_092883993.1">
    <property type="nucleotide sequence ID" value="NZ_FOOI01000008.1"/>
</dbReference>
<feature type="region of interest" description="Disordered" evidence="3">
    <location>
        <begin position="776"/>
        <end position="800"/>
    </location>
</feature>
<reference evidence="6 7" key="1">
    <citation type="submission" date="2016-10" db="EMBL/GenBank/DDBJ databases">
        <authorList>
            <person name="de Groot N.N."/>
        </authorList>
    </citation>
    <scope>NUCLEOTIDE SEQUENCE [LARGE SCALE GENOMIC DNA]</scope>
    <source>
        <strain evidence="6 7">CPCC 202808</strain>
    </source>
</reference>
<name>A0A1I2UJ52_9ACTN</name>
<feature type="region of interest" description="Disordered" evidence="3">
    <location>
        <begin position="1164"/>
        <end position="1184"/>
    </location>
</feature>
<dbReference type="Gene3D" id="1.25.40.10">
    <property type="entry name" value="Tetratricopeptide repeat domain"/>
    <property type="match status" value="1"/>
</dbReference>
<dbReference type="SMART" id="SM01043">
    <property type="entry name" value="BTAD"/>
    <property type="match status" value="1"/>
</dbReference>
<dbReference type="EMBL" id="JACBZA010000001">
    <property type="protein sequence ID" value="NYH86618.1"/>
    <property type="molecule type" value="Genomic_DNA"/>
</dbReference>
<accession>A0A1I2UJ52</accession>
<dbReference type="AlphaFoldDB" id="A0A1I2UJ52"/>